<evidence type="ECO:0000256" key="1">
    <source>
        <dbReference type="ARBA" id="ARBA00001915"/>
    </source>
</evidence>
<dbReference type="InterPro" id="IPR058605">
    <property type="entry name" value="BsaP_C"/>
</dbReference>
<dbReference type="EMBL" id="VNFK01000001">
    <property type="protein sequence ID" value="TVU66954.1"/>
    <property type="molecule type" value="Genomic_DNA"/>
</dbReference>
<keyword evidence="2" id="KW-0479">Metal-binding</keyword>
<organism evidence="9 10">
    <name type="scientific">Paenarthrobacter nitroguajacolicus</name>
    <name type="common">Arthrobacter nitroguajacolicus</name>
    <dbReference type="NCBI Taxonomy" id="211146"/>
    <lineage>
        <taxon>Bacteria</taxon>
        <taxon>Bacillati</taxon>
        <taxon>Actinomycetota</taxon>
        <taxon>Actinomycetes</taxon>
        <taxon>Micrococcales</taxon>
        <taxon>Micrococcaceae</taxon>
        <taxon>Paenarthrobacter</taxon>
    </lineage>
</organism>
<evidence type="ECO:0000256" key="2">
    <source>
        <dbReference type="ARBA" id="ARBA00022723"/>
    </source>
</evidence>
<comment type="function">
    <text evidence="5">Required for the activity of the biotin synthase BioB.</text>
</comment>
<evidence type="ECO:0000256" key="3">
    <source>
        <dbReference type="ARBA" id="ARBA00022756"/>
    </source>
</evidence>
<dbReference type="Pfam" id="PF26519">
    <property type="entry name" value="BsaP"/>
    <property type="match status" value="1"/>
</dbReference>
<feature type="domain" description="Biotin synthase auxiliary protein C-terminal" evidence="8">
    <location>
        <begin position="43"/>
        <end position="62"/>
    </location>
</feature>
<comment type="similarity">
    <text evidence="6">Belongs to the BsaP family.</text>
</comment>
<evidence type="ECO:0000256" key="4">
    <source>
        <dbReference type="ARBA" id="ARBA00023004"/>
    </source>
</evidence>
<name>A0A558HCY4_PAENT</name>
<dbReference type="AlphaFoldDB" id="A0A558HCY4"/>
<evidence type="ECO:0000259" key="8">
    <source>
        <dbReference type="Pfam" id="PF26519"/>
    </source>
</evidence>
<dbReference type="Proteomes" id="UP000316500">
    <property type="component" value="Unassembled WGS sequence"/>
</dbReference>
<comment type="caution">
    <text evidence="9">The sequence shown here is derived from an EMBL/GenBank/DDBJ whole genome shotgun (WGS) entry which is preliminary data.</text>
</comment>
<sequence length="74" mass="7992">MAAGAAYCGHCGGDSPTSDAHHSCRQQLAMEPPRYCALCRRRMKVQVTPLGWTAECSRHPLTSFCTDNAPKSAP</sequence>
<protein>
    <recommendedName>
        <fullName evidence="7">Biotin synthase auxiliary protein</fullName>
    </recommendedName>
</protein>
<evidence type="ECO:0000256" key="5">
    <source>
        <dbReference type="ARBA" id="ARBA00093761"/>
    </source>
</evidence>
<evidence type="ECO:0000313" key="9">
    <source>
        <dbReference type="EMBL" id="TVU66954.1"/>
    </source>
</evidence>
<proteinExistence type="inferred from homology"/>
<evidence type="ECO:0000256" key="6">
    <source>
        <dbReference type="ARBA" id="ARBA00093780"/>
    </source>
</evidence>
<reference evidence="9 10" key="1">
    <citation type="submission" date="2019-07" db="EMBL/GenBank/DDBJ databases">
        <title>Diversity of Bacteria from Kongsfjorden, Arctic.</title>
        <authorList>
            <person name="Yu Y."/>
        </authorList>
    </citation>
    <scope>NUCLEOTIDE SEQUENCE [LARGE SCALE GENOMIC DNA]</scope>
    <source>
        <strain evidence="9 10">SM1928</strain>
    </source>
</reference>
<accession>A0A558HCY4</accession>
<evidence type="ECO:0000256" key="7">
    <source>
        <dbReference type="ARBA" id="ARBA00093796"/>
    </source>
</evidence>
<evidence type="ECO:0000313" key="10">
    <source>
        <dbReference type="Proteomes" id="UP000316500"/>
    </source>
</evidence>
<dbReference type="OrthoDB" id="3829284at2"/>
<comment type="cofactor">
    <cofactor evidence="1">
        <name>iron-sulfur cluster</name>
        <dbReference type="ChEBI" id="CHEBI:30408"/>
    </cofactor>
</comment>
<keyword evidence="3" id="KW-0093">Biotin biosynthesis</keyword>
<gene>
    <name evidence="9" type="ORF">FQP90_01400</name>
</gene>
<keyword evidence="4" id="KW-0408">Iron</keyword>